<reference evidence="15" key="1">
    <citation type="journal article" date="2021" name="PeerJ">
        <title>Extensive microbial diversity within the chicken gut microbiome revealed by metagenomics and culture.</title>
        <authorList>
            <person name="Gilroy R."/>
            <person name="Ravi A."/>
            <person name="Getino M."/>
            <person name="Pursley I."/>
            <person name="Horton D.L."/>
            <person name="Alikhan N.F."/>
            <person name="Baker D."/>
            <person name="Gharbi K."/>
            <person name="Hall N."/>
            <person name="Watson M."/>
            <person name="Adriaenssens E.M."/>
            <person name="Foster-Nyarko E."/>
            <person name="Jarju S."/>
            <person name="Secka A."/>
            <person name="Antonio M."/>
            <person name="Oren A."/>
            <person name="Chaudhuri R.R."/>
            <person name="La Ragione R."/>
            <person name="Hildebrand F."/>
            <person name="Pallen M.J."/>
        </authorList>
    </citation>
    <scope>NUCLEOTIDE SEQUENCE</scope>
    <source>
        <strain evidence="15">CHK198-12963</strain>
    </source>
</reference>
<keyword evidence="5" id="KW-0698">rRNA processing</keyword>
<dbReference type="PRINTS" id="PR02008">
    <property type="entry name" value="RCMTFAMILY"/>
</dbReference>
<evidence type="ECO:0000256" key="8">
    <source>
        <dbReference type="ARBA" id="ARBA00022691"/>
    </source>
</evidence>
<evidence type="ECO:0000256" key="12">
    <source>
        <dbReference type="ARBA" id="ARBA00047283"/>
    </source>
</evidence>
<protein>
    <recommendedName>
        <fullName evidence="3">16S rRNA (cytosine(967)-C(5))-methyltransferase</fullName>
        <ecNumber evidence="3">2.1.1.176</ecNumber>
    </recommendedName>
    <alternativeName>
        <fullName evidence="10">16S rRNA m5C967 methyltransferase</fullName>
    </alternativeName>
    <alternativeName>
        <fullName evidence="11">rRNA (cytosine-C(5)-)-methyltransferase RsmB</fullName>
    </alternativeName>
</protein>
<dbReference type="Pfam" id="PF01189">
    <property type="entry name" value="Methyltr_RsmB-F"/>
    <property type="match status" value="1"/>
</dbReference>
<evidence type="ECO:0000256" key="1">
    <source>
        <dbReference type="ARBA" id="ARBA00002724"/>
    </source>
</evidence>
<dbReference type="SUPFAM" id="SSF53335">
    <property type="entry name" value="S-adenosyl-L-methionine-dependent methyltransferases"/>
    <property type="match status" value="1"/>
</dbReference>
<proteinExistence type="inferred from homology"/>
<accession>A0A9D2PTE5</accession>
<feature type="binding site" evidence="13">
    <location>
        <position position="310"/>
    </location>
    <ligand>
        <name>S-adenosyl-L-methionine</name>
        <dbReference type="ChEBI" id="CHEBI:59789"/>
    </ligand>
</feature>
<evidence type="ECO:0000313" key="16">
    <source>
        <dbReference type="Proteomes" id="UP000823863"/>
    </source>
</evidence>
<dbReference type="EMBL" id="DWWB01000053">
    <property type="protein sequence ID" value="HJC66892.1"/>
    <property type="molecule type" value="Genomic_DNA"/>
</dbReference>
<evidence type="ECO:0000313" key="15">
    <source>
        <dbReference type="EMBL" id="HJC66892.1"/>
    </source>
</evidence>
<evidence type="ECO:0000256" key="11">
    <source>
        <dbReference type="ARBA" id="ARBA00031088"/>
    </source>
</evidence>
<dbReference type="InterPro" id="IPR029063">
    <property type="entry name" value="SAM-dependent_MTases_sf"/>
</dbReference>
<dbReference type="InterPro" id="IPR006027">
    <property type="entry name" value="NusB_RsmB_TIM44"/>
</dbReference>
<dbReference type="GO" id="GO:0003723">
    <property type="term" value="F:RNA binding"/>
    <property type="evidence" value="ECO:0007669"/>
    <property type="project" value="UniProtKB-UniRule"/>
</dbReference>
<dbReference type="GO" id="GO:0008649">
    <property type="term" value="F:rRNA methyltransferase activity"/>
    <property type="evidence" value="ECO:0007669"/>
    <property type="project" value="InterPro"/>
</dbReference>
<dbReference type="Gene3D" id="1.10.940.10">
    <property type="entry name" value="NusB-like"/>
    <property type="match status" value="1"/>
</dbReference>
<dbReference type="Gene3D" id="3.30.70.1170">
    <property type="entry name" value="Sun protein, domain 3"/>
    <property type="match status" value="1"/>
</dbReference>
<organism evidence="15 16">
    <name type="scientific">Candidatus Enterocloster excrementigallinarum</name>
    <dbReference type="NCBI Taxonomy" id="2838558"/>
    <lineage>
        <taxon>Bacteria</taxon>
        <taxon>Bacillati</taxon>
        <taxon>Bacillota</taxon>
        <taxon>Clostridia</taxon>
        <taxon>Lachnospirales</taxon>
        <taxon>Lachnospiraceae</taxon>
        <taxon>Enterocloster</taxon>
    </lineage>
</organism>
<dbReference type="InterPro" id="IPR001678">
    <property type="entry name" value="MeTrfase_RsmB-F_NOP2_dom"/>
</dbReference>
<dbReference type="Gene3D" id="3.40.50.150">
    <property type="entry name" value="Vaccinia Virus protein VP39"/>
    <property type="match status" value="1"/>
</dbReference>
<evidence type="ECO:0000256" key="3">
    <source>
        <dbReference type="ARBA" id="ARBA00012140"/>
    </source>
</evidence>
<feature type="domain" description="SAM-dependent MTase RsmB/NOP-type" evidence="14">
    <location>
        <begin position="168"/>
        <end position="444"/>
    </location>
</feature>
<dbReference type="AlphaFoldDB" id="A0A9D2PTE5"/>
<keyword evidence="6 13" id="KW-0489">Methyltransferase</keyword>
<keyword evidence="8 13" id="KW-0949">S-adenosyl-L-methionine</keyword>
<dbReference type="Pfam" id="PF01029">
    <property type="entry name" value="NusB"/>
    <property type="match status" value="1"/>
</dbReference>
<feature type="binding site" evidence="13">
    <location>
        <position position="328"/>
    </location>
    <ligand>
        <name>S-adenosyl-L-methionine</name>
        <dbReference type="ChEBI" id="CHEBI:59789"/>
    </ligand>
</feature>
<dbReference type="GO" id="GO:0005737">
    <property type="term" value="C:cytoplasm"/>
    <property type="evidence" value="ECO:0007669"/>
    <property type="project" value="UniProtKB-SubCell"/>
</dbReference>
<feature type="binding site" evidence="13">
    <location>
        <position position="283"/>
    </location>
    <ligand>
        <name>S-adenosyl-L-methionine</name>
        <dbReference type="ChEBI" id="CHEBI:59789"/>
    </ligand>
</feature>
<comment type="subcellular location">
    <subcellularLocation>
        <location evidence="2">Cytoplasm</location>
    </subcellularLocation>
</comment>
<dbReference type="PANTHER" id="PTHR22807">
    <property type="entry name" value="NOP2 YEAST -RELATED NOL1/NOP2/FMU SUN DOMAIN-CONTAINING"/>
    <property type="match status" value="1"/>
</dbReference>
<keyword evidence="9 13" id="KW-0694">RNA-binding</keyword>
<dbReference type="EC" id="2.1.1.176" evidence="3"/>
<dbReference type="CDD" id="cd02440">
    <property type="entry name" value="AdoMet_MTases"/>
    <property type="match status" value="1"/>
</dbReference>
<dbReference type="SUPFAM" id="SSF48013">
    <property type="entry name" value="NusB-like"/>
    <property type="match status" value="1"/>
</dbReference>
<dbReference type="InterPro" id="IPR004573">
    <property type="entry name" value="rRNA_ssu_MeTfrase_B"/>
</dbReference>
<dbReference type="InterPro" id="IPR049560">
    <property type="entry name" value="MeTrfase_RsmB-F_NOP2_cat"/>
</dbReference>
<dbReference type="GO" id="GO:0006355">
    <property type="term" value="P:regulation of DNA-templated transcription"/>
    <property type="evidence" value="ECO:0007669"/>
    <property type="project" value="InterPro"/>
</dbReference>
<comment type="caution">
    <text evidence="15">The sequence shown here is derived from an EMBL/GenBank/DDBJ whole genome shotgun (WGS) entry which is preliminary data.</text>
</comment>
<evidence type="ECO:0000256" key="2">
    <source>
        <dbReference type="ARBA" id="ARBA00004496"/>
    </source>
</evidence>
<sequence>MAKKIDRGLENREIVLDVLMEVLERGNFVHLVLNQALKKYQYLEKADRAFITRAAEGTLDYLIQIDDVINRYSKTSTQKMKPVIRNLLRLSVYQILYMDRVPDSAVCNEAVKLAIKRHFAGLKGFVNGVLRAIARNKGEIVFQEPWVELSLPRWLYEMWSREYGEERTAAMARSFLKEGVTTIRVKPEKKQEAIESLKKQGAAVEEDCLVPGIFYLKDYDYLEGLEAFQKGWLQVQDLSSALVGALVPPMEDSLVLDVCAAPGGKSLHMAELLKGSGRVEARDISDRKTGLIEENARRGGFENVVCRTWDARVLDESMVEKADLVLADLPCSGLGILRRKPDIKWKMSPEQMKELEILQREILSIVWRYVKPGGRLVYSTCTVNPGENQENAKWFADSFPFEPMDLRGKLGSEFEEESLKKGWIQLMPGIHPGDGFFISAFRRRPEPLRKA</sequence>
<keyword evidence="4" id="KW-0963">Cytoplasm</keyword>
<evidence type="ECO:0000256" key="9">
    <source>
        <dbReference type="ARBA" id="ARBA00022884"/>
    </source>
</evidence>
<evidence type="ECO:0000256" key="4">
    <source>
        <dbReference type="ARBA" id="ARBA00022490"/>
    </source>
</evidence>
<keyword evidence="7 13" id="KW-0808">Transferase</keyword>
<evidence type="ECO:0000259" key="14">
    <source>
        <dbReference type="PROSITE" id="PS51686"/>
    </source>
</evidence>
<evidence type="ECO:0000256" key="6">
    <source>
        <dbReference type="ARBA" id="ARBA00022603"/>
    </source>
</evidence>
<dbReference type="NCBIfam" id="TIGR00563">
    <property type="entry name" value="rsmB"/>
    <property type="match status" value="1"/>
</dbReference>
<dbReference type="InterPro" id="IPR035926">
    <property type="entry name" value="NusB-like_sf"/>
</dbReference>
<evidence type="ECO:0000256" key="10">
    <source>
        <dbReference type="ARBA" id="ARBA00030399"/>
    </source>
</evidence>
<dbReference type="InterPro" id="IPR023267">
    <property type="entry name" value="RCMT"/>
</dbReference>
<dbReference type="PROSITE" id="PS51686">
    <property type="entry name" value="SAM_MT_RSMB_NOP"/>
    <property type="match status" value="1"/>
</dbReference>
<evidence type="ECO:0000256" key="13">
    <source>
        <dbReference type="PROSITE-ProRule" id="PRU01023"/>
    </source>
</evidence>
<evidence type="ECO:0000256" key="7">
    <source>
        <dbReference type="ARBA" id="ARBA00022679"/>
    </source>
</evidence>
<dbReference type="NCBIfam" id="NF011494">
    <property type="entry name" value="PRK14902.1"/>
    <property type="match status" value="1"/>
</dbReference>
<comment type="similarity">
    <text evidence="13">Belongs to the class I-like SAM-binding methyltransferase superfamily. RsmB/NOP family.</text>
</comment>
<reference evidence="15" key="2">
    <citation type="submission" date="2021-04" db="EMBL/GenBank/DDBJ databases">
        <authorList>
            <person name="Gilroy R."/>
        </authorList>
    </citation>
    <scope>NUCLEOTIDE SEQUENCE</scope>
    <source>
        <strain evidence="15">CHK198-12963</strain>
    </source>
</reference>
<dbReference type="Proteomes" id="UP000823863">
    <property type="component" value="Unassembled WGS sequence"/>
</dbReference>
<comment type="function">
    <text evidence="1">Specifically methylates the cytosine at position 967 (m5C967) of 16S rRNA.</text>
</comment>
<evidence type="ECO:0000256" key="5">
    <source>
        <dbReference type="ARBA" id="ARBA00022552"/>
    </source>
</evidence>
<dbReference type="PANTHER" id="PTHR22807:SF53">
    <property type="entry name" value="RIBOSOMAL RNA SMALL SUBUNIT METHYLTRANSFERASE B-RELATED"/>
    <property type="match status" value="1"/>
</dbReference>
<comment type="catalytic activity">
    <reaction evidence="12">
        <text>cytidine(967) in 16S rRNA + S-adenosyl-L-methionine = 5-methylcytidine(967) in 16S rRNA + S-adenosyl-L-homocysteine + H(+)</text>
        <dbReference type="Rhea" id="RHEA:42748"/>
        <dbReference type="Rhea" id="RHEA-COMP:10219"/>
        <dbReference type="Rhea" id="RHEA-COMP:10220"/>
        <dbReference type="ChEBI" id="CHEBI:15378"/>
        <dbReference type="ChEBI" id="CHEBI:57856"/>
        <dbReference type="ChEBI" id="CHEBI:59789"/>
        <dbReference type="ChEBI" id="CHEBI:74483"/>
        <dbReference type="ChEBI" id="CHEBI:82748"/>
        <dbReference type="EC" id="2.1.1.176"/>
    </reaction>
</comment>
<gene>
    <name evidence="15" type="primary">rsmB</name>
    <name evidence="15" type="ORF">H9931_09275</name>
</gene>
<feature type="active site" description="Nucleophile" evidence="13">
    <location>
        <position position="381"/>
    </location>
</feature>
<feature type="binding site" evidence="13">
    <location>
        <begin position="259"/>
        <end position="265"/>
    </location>
    <ligand>
        <name>S-adenosyl-L-methionine</name>
        <dbReference type="ChEBI" id="CHEBI:59789"/>
    </ligand>
</feature>
<name>A0A9D2PTE5_9FIRM</name>